<evidence type="ECO:0000256" key="4">
    <source>
        <dbReference type="ARBA" id="ARBA00004406"/>
    </source>
</evidence>
<dbReference type="VEuPathDB" id="VectorBase:AFAF009018"/>
<keyword evidence="10 15" id="KW-0560">Oxidoreductase</keyword>
<protein>
    <recommendedName>
        <fullName evidence="19">Cytochrome P450</fullName>
    </recommendedName>
</protein>
<dbReference type="AlphaFoldDB" id="A0A182QFA7"/>
<dbReference type="PROSITE" id="PS00086">
    <property type="entry name" value="CYTOCHROME_P450"/>
    <property type="match status" value="1"/>
</dbReference>
<keyword evidence="6 14" id="KW-0349">Heme</keyword>
<evidence type="ECO:0000256" key="12">
    <source>
        <dbReference type="ARBA" id="ARBA00023033"/>
    </source>
</evidence>
<dbReference type="GO" id="GO:0020037">
    <property type="term" value="F:heme binding"/>
    <property type="evidence" value="ECO:0007669"/>
    <property type="project" value="InterPro"/>
</dbReference>
<comment type="subcellular location">
    <subcellularLocation>
        <location evidence="4">Endoplasmic reticulum membrane</location>
        <topology evidence="4">Peripheral membrane protein</topology>
    </subcellularLocation>
    <subcellularLocation>
        <location evidence="3">Microsome membrane</location>
        <topology evidence="3">Peripheral membrane protein</topology>
    </subcellularLocation>
</comment>
<sequence length="541" mass="62223">MEIDLIVLVPLVAILGALYYYITKDNKYFHDKPIPSMAAEPLFGSTRQLLTKKTSFHDFVISIYNKYPLVKVFGMIDTLTPMFVVRDPELIKRIGVKDFDYFVNHRPVFGNSEDTHNKALFGKTLIAIKDQRWRDMRATLSPAFTGSKMRHMFELIVECSTNMAKFYKSELGKKGGVPQEYEMKDVFTRFANDVIATCAFGIKVDSLNNPDNDFYTNGKKMMAFNRPIVMLRMIGFRVLPKLMNWLNEDLFDREQQQFFTEIIRDTVRTREAQGIVRPDMINLLMQARKGALKHQKEAEDREELKSFATVEESEVGRGQSGKGVQMDDLEMVAQCLIFFLAGFDTVSTCLTFLTHELTINRDVQDKLYEEILETSKSLAGGPLTYDAVHGMRYMDMVVSEGLRMWSPAPATDRLCVRDYVVDDGDRLKFTIDKGTVVFIPIAGLHHDPQYYPNPYKFDPERFNEENRDKINPNAYLPFGIGPRNCIGSRFALMEVKAILYYMMLEFSFERTPNTQVPLKLGKGFAGMRAEKGVFVELRPRE</sequence>
<keyword evidence="18" id="KW-1185">Reference proteome</keyword>
<keyword evidence="12 15" id="KW-0503">Monooxygenase</keyword>
<dbReference type="EnsemblMetazoa" id="AFAF009018-RA">
    <property type="protein sequence ID" value="AFAF009018-PA"/>
    <property type="gene ID" value="AFAF009018"/>
</dbReference>
<evidence type="ECO:0000256" key="9">
    <source>
        <dbReference type="ARBA" id="ARBA00022848"/>
    </source>
</evidence>
<keyword evidence="8" id="KW-0256">Endoplasmic reticulum</keyword>
<keyword evidence="11 14" id="KW-0408">Iron</keyword>
<feature type="binding site" description="axial binding residue" evidence="14">
    <location>
        <position position="485"/>
    </location>
    <ligand>
        <name>heme</name>
        <dbReference type="ChEBI" id="CHEBI:30413"/>
    </ligand>
    <ligandPart>
        <name>Fe</name>
        <dbReference type="ChEBI" id="CHEBI:18248"/>
    </ligandPart>
</feature>
<dbReference type="STRING" id="69004.A0A182QFA7"/>
<accession>A0A182QFA7</accession>
<comment type="function">
    <text evidence="2">May be involved in the metabolism of insect hormones and in the breakdown of synthetic insecticides.</text>
</comment>
<dbReference type="InterPro" id="IPR036396">
    <property type="entry name" value="Cyt_P450_sf"/>
</dbReference>
<dbReference type="EMBL" id="AXCN02001041">
    <property type="status" value="NOT_ANNOTATED_CDS"/>
    <property type="molecule type" value="Genomic_DNA"/>
</dbReference>
<evidence type="ECO:0000256" key="2">
    <source>
        <dbReference type="ARBA" id="ARBA00003690"/>
    </source>
</evidence>
<evidence type="ECO:0000256" key="8">
    <source>
        <dbReference type="ARBA" id="ARBA00022824"/>
    </source>
</evidence>
<dbReference type="Gene3D" id="1.10.630.10">
    <property type="entry name" value="Cytochrome P450"/>
    <property type="match status" value="1"/>
</dbReference>
<keyword evidence="9" id="KW-0492">Microsome</keyword>
<evidence type="ECO:0000313" key="18">
    <source>
        <dbReference type="Proteomes" id="UP000075886"/>
    </source>
</evidence>
<dbReference type="InterPro" id="IPR002401">
    <property type="entry name" value="Cyt_P450_E_grp-I"/>
</dbReference>
<name>A0A182QFA7_9DIPT</name>
<keyword evidence="7 14" id="KW-0479">Metal-binding</keyword>
<dbReference type="GO" id="GO:0016705">
    <property type="term" value="F:oxidoreductase activity, acting on paired donors, with incorporation or reduction of molecular oxygen"/>
    <property type="evidence" value="ECO:0007669"/>
    <property type="project" value="InterPro"/>
</dbReference>
<dbReference type="SUPFAM" id="SSF48264">
    <property type="entry name" value="Cytochrome P450"/>
    <property type="match status" value="1"/>
</dbReference>
<dbReference type="GO" id="GO:0005506">
    <property type="term" value="F:iron ion binding"/>
    <property type="evidence" value="ECO:0007669"/>
    <property type="project" value="InterPro"/>
</dbReference>
<keyword evidence="16" id="KW-0812">Transmembrane</keyword>
<organism evidence="17 18">
    <name type="scientific">Anopheles farauti</name>
    <dbReference type="NCBI Taxonomy" id="69004"/>
    <lineage>
        <taxon>Eukaryota</taxon>
        <taxon>Metazoa</taxon>
        <taxon>Ecdysozoa</taxon>
        <taxon>Arthropoda</taxon>
        <taxon>Hexapoda</taxon>
        <taxon>Insecta</taxon>
        <taxon>Pterygota</taxon>
        <taxon>Neoptera</taxon>
        <taxon>Endopterygota</taxon>
        <taxon>Diptera</taxon>
        <taxon>Nematocera</taxon>
        <taxon>Culicoidea</taxon>
        <taxon>Culicidae</taxon>
        <taxon>Anophelinae</taxon>
        <taxon>Anopheles</taxon>
    </lineage>
</organism>
<evidence type="ECO:0000256" key="16">
    <source>
        <dbReference type="SAM" id="Phobius"/>
    </source>
</evidence>
<dbReference type="CDD" id="cd11056">
    <property type="entry name" value="CYP6-like"/>
    <property type="match status" value="1"/>
</dbReference>
<reference evidence="18" key="1">
    <citation type="submission" date="2014-01" db="EMBL/GenBank/DDBJ databases">
        <title>The Genome Sequence of Anopheles farauti FAR1 (V2).</title>
        <authorList>
            <consortium name="The Broad Institute Genomics Platform"/>
            <person name="Neafsey D.E."/>
            <person name="Besansky N."/>
            <person name="Howell P."/>
            <person name="Walton C."/>
            <person name="Young S.K."/>
            <person name="Zeng Q."/>
            <person name="Gargeya S."/>
            <person name="Fitzgerald M."/>
            <person name="Haas B."/>
            <person name="Abouelleil A."/>
            <person name="Allen A.W."/>
            <person name="Alvarado L."/>
            <person name="Arachchi H.M."/>
            <person name="Berlin A.M."/>
            <person name="Chapman S.B."/>
            <person name="Gainer-Dewar J."/>
            <person name="Goldberg J."/>
            <person name="Griggs A."/>
            <person name="Gujja S."/>
            <person name="Hansen M."/>
            <person name="Howarth C."/>
            <person name="Imamovic A."/>
            <person name="Ireland A."/>
            <person name="Larimer J."/>
            <person name="McCowan C."/>
            <person name="Murphy C."/>
            <person name="Pearson M."/>
            <person name="Poon T.W."/>
            <person name="Priest M."/>
            <person name="Roberts A."/>
            <person name="Saif S."/>
            <person name="Shea T."/>
            <person name="Sisk P."/>
            <person name="Sykes S."/>
            <person name="Wortman J."/>
            <person name="Nusbaum C."/>
            <person name="Birren B."/>
        </authorList>
    </citation>
    <scope>NUCLEOTIDE SEQUENCE [LARGE SCALE GENOMIC DNA]</scope>
    <source>
        <strain evidence="18">FAR1</strain>
    </source>
</reference>
<dbReference type="PRINTS" id="PR00385">
    <property type="entry name" value="P450"/>
</dbReference>
<evidence type="ECO:0000313" key="17">
    <source>
        <dbReference type="EnsemblMetazoa" id="AFAF009018-PA"/>
    </source>
</evidence>
<evidence type="ECO:0000256" key="5">
    <source>
        <dbReference type="ARBA" id="ARBA00010617"/>
    </source>
</evidence>
<keyword evidence="16" id="KW-1133">Transmembrane helix</keyword>
<evidence type="ECO:0000256" key="7">
    <source>
        <dbReference type="ARBA" id="ARBA00022723"/>
    </source>
</evidence>
<evidence type="ECO:0000256" key="14">
    <source>
        <dbReference type="PIRSR" id="PIRSR602401-1"/>
    </source>
</evidence>
<reference evidence="17" key="2">
    <citation type="submission" date="2020-05" db="UniProtKB">
        <authorList>
            <consortium name="EnsemblMetazoa"/>
        </authorList>
    </citation>
    <scope>IDENTIFICATION</scope>
    <source>
        <strain evidence="17">FAR1</strain>
    </source>
</reference>
<proteinExistence type="inferred from homology"/>
<feature type="transmembrane region" description="Helical" evidence="16">
    <location>
        <begin position="6"/>
        <end position="22"/>
    </location>
</feature>
<dbReference type="PRINTS" id="PR00463">
    <property type="entry name" value="EP450I"/>
</dbReference>
<dbReference type="PANTHER" id="PTHR24292:SF54">
    <property type="entry name" value="CYP9F3-RELATED"/>
    <property type="match status" value="1"/>
</dbReference>
<evidence type="ECO:0000256" key="11">
    <source>
        <dbReference type="ARBA" id="ARBA00023004"/>
    </source>
</evidence>
<dbReference type="GO" id="GO:0004497">
    <property type="term" value="F:monooxygenase activity"/>
    <property type="evidence" value="ECO:0007669"/>
    <property type="project" value="UniProtKB-KW"/>
</dbReference>
<evidence type="ECO:0008006" key="19">
    <source>
        <dbReference type="Google" id="ProtNLM"/>
    </source>
</evidence>
<evidence type="ECO:0000256" key="15">
    <source>
        <dbReference type="RuleBase" id="RU000461"/>
    </source>
</evidence>
<dbReference type="FunFam" id="1.10.630.10:FF:000042">
    <property type="entry name" value="Cytochrome P450"/>
    <property type="match status" value="1"/>
</dbReference>
<dbReference type="InterPro" id="IPR017972">
    <property type="entry name" value="Cyt_P450_CS"/>
</dbReference>
<dbReference type="GO" id="GO:0005789">
    <property type="term" value="C:endoplasmic reticulum membrane"/>
    <property type="evidence" value="ECO:0007669"/>
    <property type="project" value="UniProtKB-SubCell"/>
</dbReference>
<evidence type="ECO:0000256" key="3">
    <source>
        <dbReference type="ARBA" id="ARBA00004174"/>
    </source>
</evidence>
<dbReference type="InterPro" id="IPR050476">
    <property type="entry name" value="Insect_CytP450_Detox"/>
</dbReference>
<evidence type="ECO:0000256" key="6">
    <source>
        <dbReference type="ARBA" id="ARBA00022617"/>
    </source>
</evidence>
<dbReference type="PANTHER" id="PTHR24292">
    <property type="entry name" value="CYTOCHROME P450"/>
    <property type="match status" value="1"/>
</dbReference>
<evidence type="ECO:0000256" key="10">
    <source>
        <dbReference type="ARBA" id="ARBA00023002"/>
    </source>
</evidence>
<dbReference type="Pfam" id="PF00067">
    <property type="entry name" value="p450"/>
    <property type="match status" value="1"/>
</dbReference>
<comment type="cofactor">
    <cofactor evidence="1 14">
        <name>heme</name>
        <dbReference type="ChEBI" id="CHEBI:30413"/>
    </cofactor>
</comment>
<evidence type="ECO:0000256" key="1">
    <source>
        <dbReference type="ARBA" id="ARBA00001971"/>
    </source>
</evidence>
<keyword evidence="13 16" id="KW-0472">Membrane</keyword>
<dbReference type="Proteomes" id="UP000075886">
    <property type="component" value="Unassembled WGS sequence"/>
</dbReference>
<evidence type="ECO:0000256" key="13">
    <source>
        <dbReference type="ARBA" id="ARBA00023136"/>
    </source>
</evidence>
<dbReference type="InterPro" id="IPR001128">
    <property type="entry name" value="Cyt_P450"/>
</dbReference>
<comment type="similarity">
    <text evidence="5 15">Belongs to the cytochrome P450 family.</text>
</comment>